<evidence type="ECO:0000256" key="4">
    <source>
        <dbReference type="ARBA" id="ARBA00022723"/>
    </source>
</evidence>
<reference evidence="10" key="1">
    <citation type="submission" date="2020-07" db="EMBL/GenBank/DDBJ databases">
        <title>Huge and variable diversity of episymbiotic CPR bacteria and DPANN archaea in groundwater ecosystems.</title>
        <authorList>
            <person name="He C.Y."/>
            <person name="Keren R."/>
            <person name="Whittaker M."/>
            <person name="Farag I.F."/>
            <person name="Doudna J."/>
            <person name="Cate J.H.D."/>
            <person name="Banfield J.F."/>
        </authorList>
    </citation>
    <scope>NUCLEOTIDE SEQUENCE</scope>
    <source>
        <strain evidence="10">NC_groundwater_717_Ag_S-0.2um_59_8</strain>
    </source>
</reference>
<dbReference type="PANTHER" id="PTHR11079:SF202">
    <property type="entry name" value="TRNA-SPECIFIC ADENOSINE DEAMINASE"/>
    <property type="match status" value="1"/>
</dbReference>
<evidence type="ECO:0000256" key="2">
    <source>
        <dbReference type="ARBA" id="ARBA00011738"/>
    </source>
</evidence>
<dbReference type="InterPro" id="IPR016193">
    <property type="entry name" value="Cytidine_deaminase-like"/>
</dbReference>
<evidence type="ECO:0000256" key="6">
    <source>
        <dbReference type="ARBA" id="ARBA00022833"/>
    </source>
</evidence>
<dbReference type="NCBIfam" id="NF008113">
    <property type="entry name" value="PRK10860.1"/>
    <property type="match status" value="1"/>
</dbReference>
<dbReference type="InterPro" id="IPR058535">
    <property type="entry name" value="MafB19-deam"/>
</dbReference>
<dbReference type="CDD" id="cd01285">
    <property type="entry name" value="nucleoside_deaminase"/>
    <property type="match status" value="1"/>
</dbReference>
<evidence type="ECO:0000256" key="5">
    <source>
        <dbReference type="ARBA" id="ARBA00022801"/>
    </source>
</evidence>
<dbReference type="HAMAP" id="MF_00972">
    <property type="entry name" value="tRNA_aden_deaminase"/>
    <property type="match status" value="1"/>
</dbReference>
<comment type="function">
    <text evidence="8">Catalyzes the deamination of adenosine to inosine at the wobble position 34 of tRNA(Arg2).</text>
</comment>
<evidence type="ECO:0000313" key="10">
    <source>
        <dbReference type="EMBL" id="MBI3014339.1"/>
    </source>
</evidence>
<comment type="cofactor">
    <cofactor evidence="8">
        <name>Zn(2+)</name>
        <dbReference type="ChEBI" id="CHEBI:29105"/>
    </cofactor>
    <text evidence="8">Binds 1 zinc ion per subunit.</text>
</comment>
<gene>
    <name evidence="8" type="primary">tadA</name>
    <name evidence="10" type="ORF">HYY65_04585</name>
</gene>
<dbReference type="Pfam" id="PF14437">
    <property type="entry name" value="MafB19-deam"/>
    <property type="match status" value="1"/>
</dbReference>
<dbReference type="Proteomes" id="UP000741360">
    <property type="component" value="Unassembled WGS sequence"/>
</dbReference>
<evidence type="ECO:0000256" key="3">
    <source>
        <dbReference type="ARBA" id="ARBA00022694"/>
    </source>
</evidence>
<comment type="subunit">
    <text evidence="2 8">Homodimer.</text>
</comment>
<name>A0A932GNQ5_UNCTE</name>
<dbReference type="EMBL" id="JACPSX010000086">
    <property type="protein sequence ID" value="MBI3014339.1"/>
    <property type="molecule type" value="Genomic_DNA"/>
</dbReference>
<keyword evidence="6 8" id="KW-0862">Zinc</keyword>
<dbReference type="GO" id="GO:0052717">
    <property type="term" value="F:tRNA-specific adenosine-34 deaminase activity"/>
    <property type="evidence" value="ECO:0007669"/>
    <property type="project" value="UniProtKB-UniRule"/>
</dbReference>
<feature type="active site" description="Proton donor" evidence="8">
    <location>
        <position position="55"/>
    </location>
</feature>
<dbReference type="PROSITE" id="PS00903">
    <property type="entry name" value="CYT_DCMP_DEAMINASES_1"/>
    <property type="match status" value="1"/>
</dbReference>
<feature type="binding site" evidence="8">
    <location>
        <position position="86"/>
    </location>
    <ligand>
        <name>Zn(2+)</name>
        <dbReference type="ChEBI" id="CHEBI:29105"/>
        <note>catalytic</note>
    </ligand>
</feature>
<keyword evidence="5 8" id="KW-0378">Hydrolase</keyword>
<evidence type="ECO:0000259" key="9">
    <source>
        <dbReference type="PROSITE" id="PS51747"/>
    </source>
</evidence>
<proteinExistence type="inferred from homology"/>
<dbReference type="GO" id="GO:0002100">
    <property type="term" value="P:tRNA wobble adenosine to inosine editing"/>
    <property type="evidence" value="ECO:0007669"/>
    <property type="project" value="UniProtKB-UniRule"/>
</dbReference>
<sequence>MDEDSRYMEMALEEARQALAQGEVPVGAVAVLDGSVVGRGHNRPIGLCDPTAHAEIQALRQAAHRLGSHRLPGSTLYVTLEPCLLCAGALIQARVRRLVFGASDAKAGAVVSLYRALEDARLNHQVEVTSGVLAVQAEILLKDFFAAKRRTGDRGLL</sequence>
<feature type="binding site" evidence="8">
    <location>
        <position position="83"/>
    </location>
    <ligand>
        <name>Zn(2+)</name>
        <dbReference type="ChEBI" id="CHEBI:29105"/>
        <note>catalytic</note>
    </ligand>
</feature>
<evidence type="ECO:0000256" key="1">
    <source>
        <dbReference type="ARBA" id="ARBA00010669"/>
    </source>
</evidence>
<accession>A0A932GNQ5</accession>
<dbReference type="EC" id="3.5.4.33" evidence="8"/>
<dbReference type="GO" id="GO:0008270">
    <property type="term" value="F:zinc ion binding"/>
    <property type="evidence" value="ECO:0007669"/>
    <property type="project" value="UniProtKB-UniRule"/>
</dbReference>
<dbReference type="InterPro" id="IPR016192">
    <property type="entry name" value="APOBEC/CMP_deaminase_Zn-bd"/>
</dbReference>
<dbReference type="Gene3D" id="3.40.140.10">
    <property type="entry name" value="Cytidine Deaminase, domain 2"/>
    <property type="match status" value="1"/>
</dbReference>
<evidence type="ECO:0000313" key="11">
    <source>
        <dbReference type="Proteomes" id="UP000741360"/>
    </source>
</evidence>
<feature type="domain" description="CMP/dCMP-type deaminase" evidence="9">
    <location>
        <begin position="2"/>
        <end position="111"/>
    </location>
</feature>
<dbReference type="FunFam" id="3.40.140.10:FF:000005">
    <property type="entry name" value="tRNA-specific adenosine deaminase"/>
    <property type="match status" value="1"/>
</dbReference>
<comment type="caution">
    <text evidence="10">The sequence shown here is derived from an EMBL/GenBank/DDBJ whole genome shotgun (WGS) entry which is preliminary data.</text>
</comment>
<dbReference type="PANTHER" id="PTHR11079">
    <property type="entry name" value="CYTOSINE DEAMINASE FAMILY MEMBER"/>
    <property type="match status" value="1"/>
</dbReference>
<dbReference type="InterPro" id="IPR028883">
    <property type="entry name" value="tRNA_aden_deaminase"/>
</dbReference>
<comment type="similarity">
    <text evidence="1">Belongs to the cytidine and deoxycytidylate deaminase family. ADAT2 subfamily.</text>
</comment>
<keyword evidence="4 8" id="KW-0479">Metal-binding</keyword>
<dbReference type="PROSITE" id="PS51747">
    <property type="entry name" value="CYT_DCMP_DEAMINASES_2"/>
    <property type="match status" value="1"/>
</dbReference>
<keyword evidence="3 8" id="KW-0819">tRNA processing</keyword>
<comment type="catalytic activity">
    <reaction evidence="7 8">
        <text>adenosine(34) in tRNA + H2O + H(+) = inosine(34) in tRNA + NH4(+)</text>
        <dbReference type="Rhea" id="RHEA:43168"/>
        <dbReference type="Rhea" id="RHEA-COMP:10373"/>
        <dbReference type="Rhea" id="RHEA-COMP:10374"/>
        <dbReference type="ChEBI" id="CHEBI:15377"/>
        <dbReference type="ChEBI" id="CHEBI:15378"/>
        <dbReference type="ChEBI" id="CHEBI:28938"/>
        <dbReference type="ChEBI" id="CHEBI:74411"/>
        <dbReference type="ChEBI" id="CHEBI:82852"/>
        <dbReference type="EC" id="3.5.4.33"/>
    </reaction>
</comment>
<dbReference type="InterPro" id="IPR002125">
    <property type="entry name" value="CMP_dCMP_dom"/>
</dbReference>
<dbReference type="AlphaFoldDB" id="A0A932GNQ5"/>
<protein>
    <recommendedName>
        <fullName evidence="8">tRNA-specific adenosine deaminase</fullName>
        <ecNumber evidence="8">3.5.4.33</ecNumber>
    </recommendedName>
</protein>
<evidence type="ECO:0000256" key="7">
    <source>
        <dbReference type="ARBA" id="ARBA00048045"/>
    </source>
</evidence>
<feature type="binding site" evidence="8">
    <location>
        <position position="53"/>
    </location>
    <ligand>
        <name>Zn(2+)</name>
        <dbReference type="ChEBI" id="CHEBI:29105"/>
        <note>catalytic</note>
    </ligand>
</feature>
<dbReference type="SUPFAM" id="SSF53927">
    <property type="entry name" value="Cytidine deaminase-like"/>
    <property type="match status" value="1"/>
</dbReference>
<evidence type="ECO:0000256" key="8">
    <source>
        <dbReference type="HAMAP-Rule" id="MF_00972"/>
    </source>
</evidence>
<organism evidence="10 11">
    <name type="scientific">Tectimicrobiota bacterium</name>
    <dbReference type="NCBI Taxonomy" id="2528274"/>
    <lineage>
        <taxon>Bacteria</taxon>
        <taxon>Pseudomonadati</taxon>
        <taxon>Nitrospinota/Tectimicrobiota group</taxon>
        <taxon>Candidatus Tectimicrobiota</taxon>
    </lineage>
</organism>